<evidence type="ECO:0000313" key="2">
    <source>
        <dbReference type="Proteomes" id="UP001642360"/>
    </source>
</evidence>
<keyword evidence="2" id="KW-1185">Reference proteome</keyword>
<proteinExistence type="predicted"/>
<evidence type="ECO:0000313" key="1">
    <source>
        <dbReference type="EMBL" id="CAK9144721.1"/>
    </source>
</evidence>
<accession>A0ABC8RIB7</accession>
<gene>
    <name evidence="1" type="ORF">ILEXP_LOCUS12485</name>
</gene>
<reference evidence="1 2" key="1">
    <citation type="submission" date="2024-02" db="EMBL/GenBank/DDBJ databases">
        <authorList>
            <person name="Vignale AGUSTIN F."/>
            <person name="Sosa J E."/>
            <person name="Modenutti C."/>
        </authorList>
    </citation>
    <scope>NUCLEOTIDE SEQUENCE [LARGE SCALE GENOMIC DNA]</scope>
</reference>
<dbReference type="EMBL" id="CAUOFW020001415">
    <property type="protein sequence ID" value="CAK9144721.1"/>
    <property type="molecule type" value="Genomic_DNA"/>
</dbReference>
<dbReference type="Proteomes" id="UP001642360">
    <property type="component" value="Unassembled WGS sequence"/>
</dbReference>
<dbReference type="AlphaFoldDB" id="A0ABC8RIB7"/>
<protein>
    <submittedName>
        <fullName evidence="1">Uncharacterized protein</fullName>
    </submittedName>
</protein>
<name>A0ABC8RIB7_9AQUA</name>
<sequence>MHARKGLGAQAVVTPIGRASQVRKCMGLPRGAANVQARRIGAYAVERLASQVSEATEAMIPVRRAGCAPWQSCQIGVYGEPSRKSWVLRMSRLR</sequence>
<organism evidence="1 2">
    <name type="scientific">Ilex paraguariensis</name>
    <name type="common">yerba mate</name>
    <dbReference type="NCBI Taxonomy" id="185542"/>
    <lineage>
        <taxon>Eukaryota</taxon>
        <taxon>Viridiplantae</taxon>
        <taxon>Streptophyta</taxon>
        <taxon>Embryophyta</taxon>
        <taxon>Tracheophyta</taxon>
        <taxon>Spermatophyta</taxon>
        <taxon>Magnoliopsida</taxon>
        <taxon>eudicotyledons</taxon>
        <taxon>Gunneridae</taxon>
        <taxon>Pentapetalae</taxon>
        <taxon>asterids</taxon>
        <taxon>campanulids</taxon>
        <taxon>Aquifoliales</taxon>
        <taxon>Aquifoliaceae</taxon>
        <taxon>Ilex</taxon>
    </lineage>
</organism>
<comment type="caution">
    <text evidence="1">The sequence shown here is derived from an EMBL/GenBank/DDBJ whole genome shotgun (WGS) entry which is preliminary data.</text>
</comment>